<name>H8KXY7_SOLCM</name>
<dbReference type="Proteomes" id="UP000007590">
    <property type="component" value="Chromosome"/>
</dbReference>
<sequence length="154" mass="18334">MKKLNLSTLLLILFVTLPFLVKAQNFNQRKADIDALKVSIITTKVGLTTEEGKVFWPIYNEYDAEKQRLLKERRQKIVMARMNADNLSDKELEDVILNDFSVKQRELDLERKYYDKFKKVLSMKKVAKFYMAEEQFKRELIKRLRSQSQQPPEN</sequence>
<dbReference type="STRING" id="929556.Solca_0533"/>
<organism evidence="1 2">
    <name type="scientific">Solitalea canadensis (strain ATCC 29591 / DSM 3403 / JCM 21819 / LMG 8368 / NBRC 15130 / NCIMB 12057 / USAM 9D)</name>
    <name type="common">Flexibacter canadensis</name>
    <dbReference type="NCBI Taxonomy" id="929556"/>
    <lineage>
        <taxon>Bacteria</taxon>
        <taxon>Pseudomonadati</taxon>
        <taxon>Bacteroidota</taxon>
        <taxon>Sphingobacteriia</taxon>
        <taxon>Sphingobacteriales</taxon>
        <taxon>Sphingobacteriaceae</taxon>
        <taxon>Solitalea</taxon>
    </lineage>
</organism>
<dbReference type="OrthoDB" id="675330at2"/>
<dbReference type="KEGG" id="scn:Solca_0533"/>
<evidence type="ECO:0008006" key="3">
    <source>
        <dbReference type="Google" id="ProtNLM"/>
    </source>
</evidence>
<protein>
    <recommendedName>
        <fullName evidence="3">P pilus assembly/Cpx signaling pathway, periplasmic inhibitor/zinc-resistance associated protein</fullName>
    </recommendedName>
</protein>
<accession>H8KXY7</accession>
<proteinExistence type="predicted"/>
<gene>
    <name evidence="1" type="ordered locus">Solca_0533</name>
</gene>
<evidence type="ECO:0000313" key="1">
    <source>
        <dbReference type="EMBL" id="AFD05663.1"/>
    </source>
</evidence>
<keyword evidence="2" id="KW-1185">Reference proteome</keyword>
<dbReference type="eggNOG" id="ENOG50331PZ">
    <property type="taxonomic scope" value="Bacteria"/>
</dbReference>
<dbReference type="RefSeq" id="WP_014678891.1">
    <property type="nucleotide sequence ID" value="NC_017770.1"/>
</dbReference>
<dbReference type="HOGENOM" id="CLU_112450_0_1_10"/>
<reference evidence="1" key="1">
    <citation type="submission" date="2012-02" db="EMBL/GenBank/DDBJ databases">
        <title>The complete genome of Solitalea canadensis DSM 3403.</title>
        <authorList>
            <consortium name="US DOE Joint Genome Institute (JGI-PGF)"/>
            <person name="Lucas S."/>
            <person name="Copeland A."/>
            <person name="Lapidus A."/>
            <person name="Glavina del Rio T."/>
            <person name="Dalin E."/>
            <person name="Tice H."/>
            <person name="Bruce D."/>
            <person name="Goodwin L."/>
            <person name="Pitluck S."/>
            <person name="Peters L."/>
            <person name="Ovchinnikova G."/>
            <person name="Lu M."/>
            <person name="Kyrpides N."/>
            <person name="Mavromatis K."/>
            <person name="Ivanova N."/>
            <person name="Brettin T."/>
            <person name="Detter J.C."/>
            <person name="Han C."/>
            <person name="Larimer F."/>
            <person name="Land M."/>
            <person name="Hauser L."/>
            <person name="Markowitz V."/>
            <person name="Cheng J.-F."/>
            <person name="Hugenholtz P."/>
            <person name="Woyke T."/>
            <person name="Wu D."/>
            <person name="Spring S."/>
            <person name="Schroeder M."/>
            <person name="Kopitz M."/>
            <person name="Brambilla E."/>
            <person name="Klenk H.-P."/>
            <person name="Eisen J.A."/>
        </authorList>
    </citation>
    <scope>NUCLEOTIDE SEQUENCE</scope>
    <source>
        <strain evidence="1">DSM 3403</strain>
    </source>
</reference>
<dbReference type="AlphaFoldDB" id="H8KXY7"/>
<dbReference type="EMBL" id="CP003349">
    <property type="protein sequence ID" value="AFD05663.1"/>
    <property type="molecule type" value="Genomic_DNA"/>
</dbReference>
<evidence type="ECO:0000313" key="2">
    <source>
        <dbReference type="Proteomes" id="UP000007590"/>
    </source>
</evidence>